<keyword evidence="3" id="KW-1015">Disulfide bond</keyword>
<dbReference type="EMBL" id="JACIEG010000001">
    <property type="protein sequence ID" value="MBB3967766.1"/>
    <property type="molecule type" value="Genomic_DNA"/>
</dbReference>
<evidence type="ECO:0000256" key="1">
    <source>
        <dbReference type="ARBA" id="ARBA00004196"/>
    </source>
</evidence>
<keyword evidence="5" id="KW-1133">Transmembrane helix</keyword>
<evidence type="ECO:0000256" key="3">
    <source>
        <dbReference type="ARBA" id="ARBA00023157"/>
    </source>
</evidence>
<reference evidence="8" key="2">
    <citation type="submission" date="2019-03" db="EMBL/GenBank/DDBJ databases">
        <authorList>
            <person name="Yan Y.-Q."/>
            <person name="Du Z.-J."/>
        </authorList>
    </citation>
    <scope>NUCLEOTIDE SEQUENCE</scope>
    <source>
        <strain evidence="8">PP-F2FG21</strain>
    </source>
</reference>
<keyword evidence="7" id="KW-0413">Isomerase</keyword>
<dbReference type="PANTHER" id="PTHR42852:SF6">
    <property type="entry name" value="THIOL:DISULFIDE INTERCHANGE PROTEIN DSBE"/>
    <property type="match status" value="1"/>
</dbReference>
<evidence type="ECO:0000313" key="8">
    <source>
        <dbReference type="EMBL" id="TEW69186.1"/>
    </source>
</evidence>
<keyword evidence="5" id="KW-0812">Transmembrane</keyword>
<sequence>MIRSRHFRIGAILLAIIPMLLLDISEYYVAWQKEVREPIIDIVQIHTDISKAQKAGILDRVFERNQSLVQISAIKGGLSLLFLFIGVYLLMIFAKKEKPSFLNPALTIAGLIAVFMASKILIAMTVNTQAGANFITVDAGETSFKSIISKNFKGKVVYVDFWGTTCGPCLMEFDDFTHPVKEHYKNRSDLAYLYISGGNRYIWKKQIAKFRVTGFHLFLEEKEYNNLYRNAIGNDTAMVLMPHYLIINKQGEVDIPAAARPSDQKVLFAQLDNALNK</sequence>
<dbReference type="PANTHER" id="PTHR42852">
    <property type="entry name" value="THIOL:DISULFIDE INTERCHANGE PROTEIN DSBE"/>
    <property type="match status" value="1"/>
</dbReference>
<dbReference type="Gene3D" id="3.40.30.10">
    <property type="entry name" value="Glutaredoxin"/>
    <property type="match status" value="1"/>
</dbReference>
<keyword evidence="2" id="KW-0201">Cytochrome c-type biogenesis</keyword>
<feature type="domain" description="Thioredoxin" evidence="6">
    <location>
        <begin position="115"/>
        <end position="277"/>
    </location>
</feature>
<keyword evidence="10" id="KW-1185">Reference proteome</keyword>
<organism evidence="8 9">
    <name type="scientific">Mucilaginibacter phyllosphaerae</name>
    <dbReference type="NCBI Taxonomy" id="1812349"/>
    <lineage>
        <taxon>Bacteria</taxon>
        <taxon>Pseudomonadati</taxon>
        <taxon>Bacteroidota</taxon>
        <taxon>Sphingobacteriia</taxon>
        <taxon>Sphingobacteriales</taxon>
        <taxon>Sphingobacteriaceae</taxon>
        <taxon>Mucilaginibacter</taxon>
    </lineage>
</organism>
<evidence type="ECO:0000313" key="7">
    <source>
        <dbReference type="EMBL" id="MBB3967766.1"/>
    </source>
</evidence>
<proteinExistence type="predicted"/>
<gene>
    <name evidence="8" type="ORF">E2R65_03195</name>
    <name evidence="7" type="ORF">GGR35_000352</name>
</gene>
<dbReference type="GO" id="GO:0017004">
    <property type="term" value="P:cytochrome complex assembly"/>
    <property type="evidence" value="ECO:0007669"/>
    <property type="project" value="UniProtKB-KW"/>
</dbReference>
<feature type="transmembrane region" description="Helical" evidence="5">
    <location>
        <begin position="7"/>
        <end position="29"/>
    </location>
</feature>
<comment type="subcellular location">
    <subcellularLocation>
        <location evidence="1">Cell envelope</location>
    </subcellularLocation>
</comment>
<dbReference type="InterPro" id="IPR013766">
    <property type="entry name" value="Thioredoxin_domain"/>
</dbReference>
<dbReference type="InterPro" id="IPR050553">
    <property type="entry name" value="Thioredoxin_ResA/DsbE_sf"/>
</dbReference>
<evidence type="ECO:0000259" key="6">
    <source>
        <dbReference type="PROSITE" id="PS51352"/>
    </source>
</evidence>
<name>A0A4Y8AJI7_9SPHI</name>
<feature type="transmembrane region" description="Helical" evidence="5">
    <location>
        <begin position="68"/>
        <end position="93"/>
    </location>
</feature>
<dbReference type="GO" id="GO:0016853">
    <property type="term" value="F:isomerase activity"/>
    <property type="evidence" value="ECO:0007669"/>
    <property type="project" value="UniProtKB-KW"/>
</dbReference>
<dbReference type="AlphaFoldDB" id="A0A4Y8AJI7"/>
<dbReference type="InterPro" id="IPR036249">
    <property type="entry name" value="Thioredoxin-like_sf"/>
</dbReference>
<evidence type="ECO:0000256" key="2">
    <source>
        <dbReference type="ARBA" id="ARBA00022748"/>
    </source>
</evidence>
<dbReference type="GO" id="GO:0030313">
    <property type="term" value="C:cell envelope"/>
    <property type="evidence" value="ECO:0007669"/>
    <property type="project" value="UniProtKB-SubCell"/>
</dbReference>
<keyword evidence="4" id="KW-0676">Redox-active center</keyword>
<dbReference type="Proteomes" id="UP000297248">
    <property type="component" value="Unassembled WGS sequence"/>
</dbReference>
<comment type="caution">
    <text evidence="8">The sequence shown here is derived from an EMBL/GenBank/DDBJ whole genome shotgun (WGS) entry which is preliminary data.</text>
</comment>
<reference evidence="8 9" key="1">
    <citation type="journal article" date="2016" name="Int. J. Syst. Evol. Microbiol.">
        <title>Proposal of Mucilaginibacter phyllosphaerae sp. nov. isolated from the phyllosphere of Galium album.</title>
        <authorList>
            <person name="Aydogan E.L."/>
            <person name="Busse H.J."/>
            <person name="Moser G."/>
            <person name="Muller C."/>
            <person name="Kampfer P."/>
            <person name="Glaeser S.P."/>
        </authorList>
    </citation>
    <scope>NUCLEOTIDE SEQUENCE [LARGE SCALE GENOMIC DNA]</scope>
    <source>
        <strain evidence="8 9">PP-F2FG21</strain>
    </source>
</reference>
<evidence type="ECO:0000256" key="5">
    <source>
        <dbReference type="SAM" id="Phobius"/>
    </source>
</evidence>
<dbReference type="OrthoDB" id="743079at2"/>
<evidence type="ECO:0000256" key="4">
    <source>
        <dbReference type="ARBA" id="ARBA00023284"/>
    </source>
</evidence>
<dbReference type="PROSITE" id="PS51352">
    <property type="entry name" value="THIOREDOXIN_2"/>
    <property type="match status" value="1"/>
</dbReference>
<keyword evidence="5" id="KW-0472">Membrane</keyword>
<accession>A0A4Y8AJI7</accession>
<dbReference type="SUPFAM" id="SSF52833">
    <property type="entry name" value="Thioredoxin-like"/>
    <property type="match status" value="1"/>
</dbReference>
<dbReference type="Proteomes" id="UP000583101">
    <property type="component" value="Unassembled WGS sequence"/>
</dbReference>
<dbReference type="EMBL" id="SNQG01000001">
    <property type="protein sequence ID" value="TEW69186.1"/>
    <property type="molecule type" value="Genomic_DNA"/>
</dbReference>
<feature type="transmembrane region" description="Helical" evidence="5">
    <location>
        <begin position="105"/>
        <end position="126"/>
    </location>
</feature>
<evidence type="ECO:0000313" key="9">
    <source>
        <dbReference type="Proteomes" id="UP000297248"/>
    </source>
</evidence>
<dbReference type="RefSeq" id="WP_134335021.1">
    <property type="nucleotide sequence ID" value="NZ_BMCZ01000001.1"/>
</dbReference>
<protein>
    <submittedName>
        <fullName evidence="7">Thiol-disulfide isomerase/thioredoxin</fullName>
    </submittedName>
</protein>
<evidence type="ECO:0000313" key="10">
    <source>
        <dbReference type="Proteomes" id="UP000583101"/>
    </source>
</evidence>
<reference evidence="7 10" key="3">
    <citation type="submission" date="2020-08" db="EMBL/GenBank/DDBJ databases">
        <title>Genomic Encyclopedia of Type Strains, Phase IV (KMG-IV): sequencing the most valuable type-strain genomes for metagenomic binning, comparative biology and taxonomic classification.</title>
        <authorList>
            <person name="Goeker M."/>
        </authorList>
    </citation>
    <scope>NUCLEOTIDE SEQUENCE [LARGE SCALE GENOMIC DNA]</scope>
    <source>
        <strain evidence="7 10">DSM 100995</strain>
    </source>
</reference>